<reference evidence="2" key="1">
    <citation type="journal article" date="2022" name="bioRxiv">
        <title>Sequencing and chromosome-scale assembly of the giantPleurodeles waltlgenome.</title>
        <authorList>
            <person name="Brown T."/>
            <person name="Elewa A."/>
            <person name="Iarovenko S."/>
            <person name="Subramanian E."/>
            <person name="Araus A.J."/>
            <person name="Petzold A."/>
            <person name="Susuki M."/>
            <person name="Suzuki K.-i.T."/>
            <person name="Hayashi T."/>
            <person name="Toyoda A."/>
            <person name="Oliveira C."/>
            <person name="Osipova E."/>
            <person name="Leigh N.D."/>
            <person name="Simon A."/>
            <person name="Yun M.H."/>
        </authorList>
    </citation>
    <scope>NUCLEOTIDE SEQUENCE</scope>
    <source>
        <strain evidence="2">20211129_DDA</strain>
        <tissue evidence="2">Liver</tissue>
    </source>
</reference>
<organism evidence="2 3">
    <name type="scientific">Pleurodeles waltl</name>
    <name type="common">Iberian ribbed newt</name>
    <dbReference type="NCBI Taxonomy" id="8319"/>
    <lineage>
        <taxon>Eukaryota</taxon>
        <taxon>Metazoa</taxon>
        <taxon>Chordata</taxon>
        <taxon>Craniata</taxon>
        <taxon>Vertebrata</taxon>
        <taxon>Euteleostomi</taxon>
        <taxon>Amphibia</taxon>
        <taxon>Batrachia</taxon>
        <taxon>Caudata</taxon>
        <taxon>Salamandroidea</taxon>
        <taxon>Salamandridae</taxon>
        <taxon>Pleurodelinae</taxon>
        <taxon>Pleurodeles</taxon>
    </lineage>
</organism>
<feature type="compositionally biased region" description="Pro residues" evidence="1">
    <location>
        <begin position="87"/>
        <end position="96"/>
    </location>
</feature>
<evidence type="ECO:0000256" key="1">
    <source>
        <dbReference type="SAM" id="MobiDB-lite"/>
    </source>
</evidence>
<dbReference type="AlphaFoldDB" id="A0AAV7VUZ3"/>
<evidence type="ECO:0000313" key="3">
    <source>
        <dbReference type="Proteomes" id="UP001066276"/>
    </source>
</evidence>
<protein>
    <submittedName>
        <fullName evidence="2">Uncharacterized protein</fullName>
    </submittedName>
</protein>
<evidence type="ECO:0000313" key="2">
    <source>
        <dbReference type="EMBL" id="KAJ1204477.1"/>
    </source>
</evidence>
<dbReference type="EMBL" id="JANPWB010000003">
    <property type="protein sequence ID" value="KAJ1204477.1"/>
    <property type="molecule type" value="Genomic_DNA"/>
</dbReference>
<sequence>MPPETRKSRKAEGERAATRHFPAVWFRVRHRGTSTSEAARTGARSTGHGAEHTATCNPYRRAHSAPSPLAQAAGPDPALSAAHLTSDPPPVPAAPL</sequence>
<name>A0AAV7VUZ3_PLEWA</name>
<keyword evidence="3" id="KW-1185">Reference proteome</keyword>
<accession>A0AAV7VUZ3</accession>
<feature type="region of interest" description="Disordered" evidence="1">
    <location>
        <begin position="32"/>
        <end position="96"/>
    </location>
</feature>
<dbReference type="Proteomes" id="UP001066276">
    <property type="component" value="Chromosome 2_1"/>
</dbReference>
<proteinExistence type="predicted"/>
<comment type="caution">
    <text evidence="2">The sequence shown here is derived from an EMBL/GenBank/DDBJ whole genome shotgun (WGS) entry which is preliminary data.</text>
</comment>
<gene>
    <name evidence="2" type="ORF">NDU88_008254</name>
</gene>